<dbReference type="CDD" id="cd00302">
    <property type="entry name" value="cytochrome_P450"/>
    <property type="match status" value="1"/>
</dbReference>
<dbReference type="InterPro" id="IPR001128">
    <property type="entry name" value="Cyt_P450"/>
</dbReference>
<evidence type="ECO:0000256" key="1">
    <source>
        <dbReference type="ARBA" id="ARBA00010617"/>
    </source>
</evidence>
<reference evidence="3" key="1">
    <citation type="journal article" date="2019" name="Int. J. Syst. Evol. Microbiol.">
        <title>The Global Catalogue of Microorganisms (GCM) 10K type strain sequencing project: providing services to taxonomists for standard genome sequencing and annotation.</title>
        <authorList>
            <consortium name="The Broad Institute Genomics Platform"/>
            <consortium name="The Broad Institute Genome Sequencing Center for Infectious Disease"/>
            <person name="Wu L."/>
            <person name="Ma J."/>
        </authorList>
    </citation>
    <scope>NUCLEOTIDE SEQUENCE [LARGE SCALE GENOMIC DNA]</scope>
    <source>
        <strain evidence="3">JCM 17342</strain>
    </source>
</reference>
<accession>A0ABP7TXI0</accession>
<dbReference type="Gene3D" id="1.10.630.10">
    <property type="entry name" value="Cytochrome P450"/>
    <property type="match status" value="1"/>
</dbReference>
<dbReference type="PANTHER" id="PTHR24305:SF166">
    <property type="entry name" value="CYTOCHROME P450 12A4, MITOCHONDRIAL-RELATED"/>
    <property type="match status" value="1"/>
</dbReference>
<evidence type="ECO:0000313" key="3">
    <source>
        <dbReference type="Proteomes" id="UP001501747"/>
    </source>
</evidence>
<dbReference type="SUPFAM" id="SSF48264">
    <property type="entry name" value="Cytochrome P450"/>
    <property type="match status" value="1"/>
</dbReference>
<name>A0ABP7TXI0_9PSEU</name>
<gene>
    <name evidence="2" type="ORF">GCM10022247_67200</name>
</gene>
<dbReference type="PRINTS" id="PR00385">
    <property type="entry name" value="P450"/>
</dbReference>
<proteinExistence type="inferred from homology"/>
<dbReference type="EMBL" id="BAABAL010000021">
    <property type="protein sequence ID" value="GAA4032727.1"/>
    <property type="molecule type" value="Genomic_DNA"/>
</dbReference>
<evidence type="ECO:0008006" key="4">
    <source>
        <dbReference type="Google" id="ProtNLM"/>
    </source>
</evidence>
<dbReference type="PRINTS" id="PR00463">
    <property type="entry name" value="EP450I"/>
</dbReference>
<evidence type="ECO:0000313" key="2">
    <source>
        <dbReference type="EMBL" id="GAA4032727.1"/>
    </source>
</evidence>
<dbReference type="InterPro" id="IPR050121">
    <property type="entry name" value="Cytochrome_P450_monoxygenase"/>
</dbReference>
<dbReference type="PANTHER" id="PTHR24305">
    <property type="entry name" value="CYTOCHROME P450"/>
    <property type="match status" value="1"/>
</dbReference>
<dbReference type="Pfam" id="PF00067">
    <property type="entry name" value="p450"/>
    <property type="match status" value="1"/>
</dbReference>
<dbReference type="Proteomes" id="UP001501747">
    <property type="component" value="Unassembled WGS sequence"/>
</dbReference>
<sequence>MNPRAAALSAAAARSGAEVEPGVWLVTDPLAAERLLANRAALPPRGDLRNEVTSWGPDGPAMWMAVRRAMRPLLSASAVDAFVPQMIEVAQGIGQGVVDAMREAVRLVSAINVRYVLGEDVPRISSLVDKELRSQRRRVQRATFEVIRQHVRVSRTGFPAHLKEHGFDERTITLAVRTMLLSSHNVPAAALAWCFHEVSARPDVQERARADSQFCGAVVREVLRLHPPVWQLPRQLAEAVGDYPAGATLLFSPYLNQRDPRAFAEPDEFRPQRWLSGTCPASGSYFPFALGPRFCPGSQLALTELTVILSAVLQSHQLVPRRAPGPSRGILHAPRKLRIHVQS</sequence>
<comment type="similarity">
    <text evidence="1">Belongs to the cytochrome P450 family.</text>
</comment>
<dbReference type="InterPro" id="IPR002401">
    <property type="entry name" value="Cyt_P450_E_grp-I"/>
</dbReference>
<comment type="caution">
    <text evidence="2">The sequence shown here is derived from an EMBL/GenBank/DDBJ whole genome shotgun (WGS) entry which is preliminary data.</text>
</comment>
<organism evidence="2 3">
    <name type="scientific">Allokutzneria multivorans</name>
    <dbReference type="NCBI Taxonomy" id="1142134"/>
    <lineage>
        <taxon>Bacteria</taxon>
        <taxon>Bacillati</taxon>
        <taxon>Actinomycetota</taxon>
        <taxon>Actinomycetes</taxon>
        <taxon>Pseudonocardiales</taxon>
        <taxon>Pseudonocardiaceae</taxon>
        <taxon>Allokutzneria</taxon>
    </lineage>
</organism>
<keyword evidence="3" id="KW-1185">Reference proteome</keyword>
<dbReference type="InterPro" id="IPR036396">
    <property type="entry name" value="Cyt_P450_sf"/>
</dbReference>
<protein>
    <recommendedName>
        <fullName evidence="4">Cytochrome P450</fullName>
    </recommendedName>
</protein>